<sequence>MVFSRLLDSVLRRPDPLQSRHANPEQQMTRLRRWGCPDTGRLEKRQQRCASLAAALAGMLASLLALACPPAAAQDPRIDPDHALPVLSDTPRPPAGDDERGLRAGTMAARLAACTGCHGALGGGSADGYFPRIAGKPAEYLYNQLTGFRDGLRPYRAMEVLLAHQSDAYLREMAQWFSAQAPAYLAPRSTAAPSQALMIARELVLRGDASRGLPACVACHGAALTGVLPASPGLIGLPHDYIAAQFGAWRTGTRRALAPDCMADIAAKLRPDEVAAVSAWLSSQRMAGAPPPEPAPEGKLPMACGSQPGPHAGAGGQP</sequence>
<dbReference type="SUPFAM" id="SSF46626">
    <property type="entry name" value="Cytochrome c"/>
    <property type="match status" value="2"/>
</dbReference>
<feature type="domain" description="Cytochrome c" evidence="5">
    <location>
        <begin position="202"/>
        <end position="285"/>
    </location>
</feature>
<evidence type="ECO:0000256" key="3">
    <source>
        <dbReference type="ARBA" id="ARBA00023004"/>
    </source>
</evidence>
<proteinExistence type="predicted"/>
<dbReference type="EMBL" id="CAADIM010000012">
    <property type="protein sequence ID" value="VFR73105.1"/>
    <property type="molecule type" value="Genomic_DNA"/>
</dbReference>
<keyword evidence="1" id="KW-0349">Heme</keyword>
<organism evidence="6">
    <name type="scientific">plant metagenome</name>
    <dbReference type="NCBI Taxonomy" id="1297885"/>
    <lineage>
        <taxon>unclassified sequences</taxon>
        <taxon>metagenomes</taxon>
        <taxon>organismal metagenomes</taxon>
    </lineage>
</organism>
<dbReference type="PANTHER" id="PTHR33751:SF11">
    <property type="entry name" value="BLL4483 PROTEIN"/>
    <property type="match status" value="1"/>
</dbReference>
<feature type="region of interest" description="Disordered" evidence="4">
    <location>
        <begin position="77"/>
        <end position="101"/>
    </location>
</feature>
<dbReference type="AlphaFoldDB" id="A0A484THU5"/>
<dbReference type="Gene3D" id="1.10.760.10">
    <property type="entry name" value="Cytochrome c-like domain"/>
    <property type="match status" value="2"/>
</dbReference>
<dbReference type="Pfam" id="PF00034">
    <property type="entry name" value="Cytochrom_C"/>
    <property type="match status" value="1"/>
</dbReference>
<dbReference type="InterPro" id="IPR050597">
    <property type="entry name" value="Cytochrome_c_Oxidase_Subunit"/>
</dbReference>
<dbReference type="GO" id="GO:0009055">
    <property type="term" value="F:electron transfer activity"/>
    <property type="evidence" value="ECO:0007669"/>
    <property type="project" value="InterPro"/>
</dbReference>
<name>A0A484THU5_9ZZZZ</name>
<keyword evidence="2" id="KW-0479">Metal-binding</keyword>
<evidence type="ECO:0000313" key="7">
    <source>
        <dbReference type="EMBL" id="VFR90393.1"/>
    </source>
</evidence>
<feature type="region of interest" description="Disordered" evidence="4">
    <location>
        <begin position="284"/>
        <end position="318"/>
    </location>
</feature>
<dbReference type="PROSITE" id="PS51007">
    <property type="entry name" value="CYTC"/>
    <property type="match status" value="2"/>
</dbReference>
<dbReference type="InterPro" id="IPR009056">
    <property type="entry name" value="Cyt_c-like_dom"/>
</dbReference>
<dbReference type="GO" id="GO:0046872">
    <property type="term" value="F:metal ion binding"/>
    <property type="evidence" value="ECO:0007669"/>
    <property type="project" value="UniProtKB-KW"/>
</dbReference>
<evidence type="ECO:0000256" key="4">
    <source>
        <dbReference type="SAM" id="MobiDB-lite"/>
    </source>
</evidence>
<accession>A0A484THU5</accession>
<protein>
    <submittedName>
        <fullName evidence="6">Probable cytochrome c2</fullName>
    </submittedName>
</protein>
<evidence type="ECO:0000313" key="6">
    <source>
        <dbReference type="EMBL" id="VFR73105.1"/>
    </source>
</evidence>
<feature type="domain" description="Cytochrome c" evidence="5">
    <location>
        <begin position="96"/>
        <end position="181"/>
    </location>
</feature>
<dbReference type="PANTHER" id="PTHR33751">
    <property type="entry name" value="CBB3-TYPE CYTOCHROME C OXIDASE SUBUNIT FIXP"/>
    <property type="match status" value="1"/>
</dbReference>
<evidence type="ECO:0000256" key="1">
    <source>
        <dbReference type="ARBA" id="ARBA00022617"/>
    </source>
</evidence>
<reference evidence="6" key="1">
    <citation type="submission" date="2019-03" db="EMBL/GenBank/DDBJ databases">
        <authorList>
            <person name="Danneels B."/>
        </authorList>
    </citation>
    <scope>NUCLEOTIDE SEQUENCE</scope>
</reference>
<dbReference type="EMBL" id="CAADIN010000019">
    <property type="protein sequence ID" value="VFR90393.1"/>
    <property type="molecule type" value="Genomic_DNA"/>
</dbReference>
<gene>
    <name evidence="6" type="ORF">ISE1_2136</name>
    <name evidence="7" type="ORF">ISE2_2172</name>
</gene>
<dbReference type="InterPro" id="IPR036909">
    <property type="entry name" value="Cyt_c-like_dom_sf"/>
</dbReference>
<evidence type="ECO:0000259" key="5">
    <source>
        <dbReference type="PROSITE" id="PS51007"/>
    </source>
</evidence>
<dbReference type="GO" id="GO:0020037">
    <property type="term" value="F:heme binding"/>
    <property type="evidence" value="ECO:0007669"/>
    <property type="project" value="InterPro"/>
</dbReference>
<evidence type="ECO:0000256" key="2">
    <source>
        <dbReference type="ARBA" id="ARBA00022723"/>
    </source>
</evidence>
<keyword evidence="3" id="KW-0408">Iron</keyword>